<name>R4RL37_PHYAS</name>
<accession>R4RL37</accession>
<dbReference type="HOGENOM" id="CLU_3376346_0_0_14"/>
<keyword evidence="3" id="KW-1185">Reference proteome</keyword>
<feature type="compositionally biased region" description="Pro residues" evidence="1">
    <location>
        <begin position="30"/>
        <end position="39"/>
    </location>
</feature>
<dbReference type="PATRIC" id="fig|980422.3.peg.101"/>
<dbReference type="EMBL" id="CP002548">
    <property type="protein sequence ID" value="AGL90035.1"/>
    <property type="molecule type" value="Genomic_DNA"/>
</dbReference>
<reference evidence="2 3" key="1">
    <citation type="journal article" date="2013" name="BMC Genomics">
        <title>Comparison of the complete genome sequence of two closely related isolates of 'Candidatus Phytoplasma australiense' reveals genome plasticity.</title>
        <authorList>
            <person name="Andersen M.T."/>
            <person name="Liefting L.W."/>
            <person name="Havukkala I."/>
            <person name="Beever R.E."/>
        </authorList>
    </citation>
    <scope>NUCLEOTIDE SEQUENCE [LARGE SCALE GENOMIC DNA]</scope>
    <source>
        <strain evidence="2 3">NZSb11</strain>
    </source>
</reference>
<dbReference type="Proteomes" id="UP000013941">
    <property type="component" value="Chromosome"/>
</dbReference>
<evidence type="ECO:0000313" key="2">
    <source>
        <dbReference type="EMBL" id="AGL90035.1"/>
    </source>
</evidence>
<gene>
    <name evidence="2" type="ORF">SLY_0109</name>
</gene>
<dbReference type="AlphaFoldDB" id="R4RL37"/>
<dbReference type="KEGG" id="nzs:SLY_0109"/>
<evidence type="ECO:0000313" key="3">
    <source>
        <dbReference type="Proteomes" id="UP000013941"/>
    </source>
</evidence>
<evidence type="ECO:0000256" key="1">
    <source>
        <dbReference type="SAM" id="MobiDB-lite"/>
    </source>
</evidence>
<sequence length="39" mass="4182">MGCLCYIITGLIGKSITINTSENDYGRNKNPPPQLEGGL</sequence>
<organism evidence="2 3">
    <name type="scientific">Strawberry lethal yellows phytoplasma (CPA) str. NZSb11</name>
    <dbReference type="NCBI Taxonomy" id="980422"/>
    <lineage>
        <taxon>Bacteria</taxon>
        <taxon>Bacillati</taxon>
        <taxon>Mycoplasmatota</taxon>
        <taxon>Mollicutes</taxon>
        <taxon>Acholeplasmatales</taxon>
        <taxon>Acholeplasmataceae</taxon>
        <taxon>Candidatus Phytoplasma</taxon>
        <taxon>16SrXII (Stolbur group)</taxon>
    </lineage>
</organism>
<feature type="region of interest" description="Disordered" evidence="1">
    <location>
        <begin position="20"/>
        <end position="39"/>
    </location>
</feature>
<protein>
    <submittedName>
        <fullName evidence="2">Uncharacterized protein</fullName>
    </submittedName>
</protein>
<proteinExistence type="predicted"/>